<feature type="chain" id="PRO_5046981232" evidence="2">
    <location>
        <begin position="20"/>
        <end position="419"/>
    </location>
</feature>
<evidence type="ECO:0000256" key="2">
    <source>
        <dbReference type="SAM" id="SignalP"/>
    </source>
</evidence>
<dbReference type="EMBL" id="JASSPP010000006">
    <property type="protein sequence ID" value="MDK9580785.1"/>
    <property type="molecule type" value="Genomic_DNA"/>
</dbReference>
<dbReference type="Gene3D" id="3.30.1330.60">
    <property type="entry name" value="OmpA-like domain"/>
    <property type="match status" value="1"/>
</dbReference>
<evidence type="ECO:0000313" key="4">
    <source>
        <dbReference type="EMBL" id="MDK9580785.1"/>
    </source>
</evidence>
<accession>A0ABT7HLZ7</accession>
<feature type="signal peptide" evidence="2">
    <location>
        <begin position="1"/>
        <end position="19"/>
    </location>
</feature>
<evidence type="ECO:0000259" key="3">
    <source>
        <dbReference type="PROSITE" id="PS51123"/>
    </source>
</evidence>
<keyword evidence="1" id="KW-0472">Membrane</keyword>
<sequence length="419" mass="46445">MKKLAILALAISACSFAWEANVKFGYDFYRGTQIEKQKHQKGDMGWILGAEVLPYNKGIVEIGGGFEYNFATTTARFNLPSVPKTGNATATTSHFAPIYALAKVNLFRTKDNNSSIYSLARLGGVVYGNEAKKSQGGVYYGLGLGLDAGPFLVEGIYDGAYRPKEAGVTNGRKGDFVHKAGIRLGFRFGDYKIAKPIVVEEAPKEEVKPEVRPIVVEAPKPVVVEKVVEKPVEKIVEKPVEKIVERIIEKPVIVEKIVEKPVIVEKIVEKPVEKIVEKPVIVETAKETKKKKGFLHALCDKDAKKCVIHGYNVDGKKPRPEQFKNISEIVNLLNDFAKSGTIDIVGHTDSTASDAYNQRLSVERAKGMLELLKKAGLKKEYKINSVTGKGEKEPMATNKTKDGRYENRRVELLFSNFEK</sequence>
<feature type="domain" description="OmpA-like" evidence="3">
    <location>
        <begin position="298"/>
        <end position="418"/>
    </location>
</feature>
<name>A0ABT7HLZ7_9FUSO</name>
<dbReference type="CDD" id="cd07185">
    <property type="entry name" value="OmpA_C-like"/>
    <property type="match status" value="1"/>
</dbReference>
<dbReference type="PROSITE" id="PS51123">
    <property type="entry name" value="OMPA_2"/>
    <property type="match status" value="1"/>
</dbReference>
<gene>
    <name evidence="4" type="ORF">QQA45_04550</name>
</gene>
<proteinExistence type="predicted"/>
<evidence type="ECO:0000256" key="1">
    <source>
        <dbReference type="PROSITE-ProRule" id="PRU00473"/>
    </source>
</evidence>
<dbReference type="PANTHER" id="PTHR30329:SF21">
    <property type="entry name" value="LIPOPROTEIN YIAD-RELATED"/>
    <property type="match status" value="1"/>
</dbReference>
<keyword evidence="5" id="KW-1185">Reference proteome</keyword>
<dbReference type="InterPro" id="IPR050330">
    <property type="entry name" value="Bact_OuterMem_StrucFunc"/>
</dbReference>
<protein>
    <submittedName>
        <fullName evidence="4">OmpA family protein</fullName>
    </submittedName>
</protein>
<evidence type="ECO:0000313" key="5">
    <source>
        <dbReference type="Proteomes" id="UP001225134"/>
    </source>
</evidence>
<reference evidence="4 5" key="1">
    <citation type="submission" date="2023-06" db="EMBL/GenBank/DDBJ databases">
        <title>Antibody response to the Sneathia vaginalis cytopathogenic toxin A during pregnancy.</title>
        <authorList>
            <person name="Mccoy Z.T."/>
            <person name="Serrano M.G."/>
            <person name="Spaine K."/>
            <person name="Edwards D.J."/>
            <person name="Buck G.A."/>
            <person name="Jefferson K."/>
        </authorList>
    </citation>
    <scope>NUCLEOTIDE SEQUENCE [LARGE SCALE GENOMIC DNA]</scope>
    <source>
        <strain evidence="4 5">CCUG 42621</strain>
    </source>
</reference>
<dbReference type="InterPro" id="IPR036737">
    <property type="entry name" value="OmpA-like_sf"/>
</dbReference>
<organism evidence="4 5">
    <name type="scientific">Sneathia sanguinegens</name>
    <dbReference type="NCBI Taxonomy" id="40543"/>
    <lineage>
        <taxon>Bacteria</taxon>
        <taxon>Fusobacteriati</taxon>
        <taxon>Fusobacteriota</taxon>
        <taxon>Fusobacteriia</taxon>
        <taxon>Fusobacteriales</taxon>
        <taxon>Leptotrichiaceae</taxon>
        <taxon>Sneathia</taxon>
    </lineage>
</organism>
<dbReference type="PANTHER" id="PTHR30329">
    <property type="entry name" value="STATOR ELEMENT OF FLAGELLAR MOTOR COMPLEX"/>
    <property type="match status" value="1"/>
</dbReference>
<dbReference type="Pfam" id="PF00691">
    <property type="entry name" value="OmpA"/>
    <property type="match status" value="1"/>
</dbReference>
<comment type="caution">
    <text evidence="4">The sequence shown here is derived from an EMBL/GenBank/DDBJ whole genome shotgun (WGS) entry which is preliminary data.</text>
</comment>
<keyword evidence="2" id="KW-0732">Signal</keyword>
<dbReference type="Proteomes" id="UP001225134">
    <property type="component" value="Unassembled WGS sequence"/>
</dbReference>
<dbReference type="RefSeq" id="WP_285153041.1">
    <property type="nucleotide sequence ID" value="NZ_JASSPP010000006.1"/>
</dbReference>
<dbReference type="SUPFAM" id="SSF103088">
    <property type="entry name" value="OmpA-like"/>
    <property type="match status" value="1"/>
</dbReference>
<dbReference type="InterPro" id="IPR006665">
    <property type="entry name" value="OmpA-like"/>
</dbReference>